<dbReference type="EMBL" id="AGNL01043408">
    <property type="protein sequence ID" value="EJK50581.1"/>
    <property type="molecule type" value="Genomic_DNA"/>
</dbReference>
<evidence type="ECO:0000313" key="2">
    <source>
        <dbReference type="EMBL" id="EJK50581.1"/>
    </source>
</evidence>
<proteinExistence type="predicted"/>
<protein>
    <submittedName>
        <fullName evidence="2">Uncharacterized protein</fullName>
    </submittedName>
</protein>
<accession>K0RNU5</accession>
<comment type="caution">
    <text evidence="2">The sequence shown here is derived from an EMBL/GenBank/DDBJ whole genome shotgun (WGS) entry which is preliminary data.</text>
</comment>
<evidence type="ECO:0000256" key="1">
    <source>
        <dbReference type="SAM" id="MobiDB-lite"/>
    </source>
</evidence>
<sequence>MLDLASAAAVPPERSQSWKCANKIQAKGGPYPTVRRFLREGGHLSSCGQRIPDREEITHREESSAGPSAELPPASRDWSRWTWHGDARPALPGGRSNRPSAAGPRSLNSRLRVQSTKLSARAALSVETVALSCQLVNSLCFVQPVYQTLGLFLQQAPCVEDSGYRKQWRSYDRRRENFEKDSDGAGEE</sequence>
<feature type="compositionally biased region" description="Basic and acidic residues" evidence="1">
    <location>
        <begin position="77"/>
        <end position="87"/>
    </location>
</feature>
<feature type="compositionally biased region" description="Basic and acidic residues" evidence="1">
    <location>
        <begin position="51"/>
        <end position="63"/>
    </location>
</feature>
<keyword evidence="3" id="KW-1185">Reference proteome</keyword>
<evidence type="ECO:0000313" key="3">
    <source>
        <dbReference type="Proteomes" id="UP000266841"/>
    </source>
</evidence>
<dbReference type="AlphaFoldDB" id="K0RNU5"/>
<feature type="region of interest" description="Disordered" evidence="1">
    <location>
        <begin position="44"/>
        <end position="109"/>
    </location>
</feature>
<organism evidence="2 3">
    <name type="scientific">Thalassiosira oceanica</name>
    <name type="common">Marine diatom</name>
    <dbReference type="NCBI Taxonomy" id="159749"/>
    <lineage>
        <taxon>Eukaryota</taxon>
        <taxon>Sar</taxon>
        <taxon>Stramenopiles</taxon>
        <taxon>Ochrophyta</taxon>
        <taxon>Bacillariophyta</taxon>
        <taxon>Coscinodiscophyceae</taxon>
        <taxon>Thalassiosirophycidae</taxon>
        <taxon>Thalassiosirales</taxon>
        <taxon>Thalassiosiraceae</taxon>
        <taxon>Thalassiosira</taxon>
    </lineage>
</organism>
<gene>
    <name evidence="2" type="ORF">THAOC_30387</name>
</gene>
<reference evidence="2 3" key="1">
    <citation type="journal article" date="2012" name="Genome Biol.">
        <title>Genome and low-iron response of an oceanic diatom adapted to chronic iron limitation.</title>
        <authorList>
            <person name="Lommer M."/>
            <person name="Specht M."/>
            <person name="Roy A.S."/>
            <person name="Kraemer L."/>
            <person name="Andreson R."/>
            <person name="Gutowska M.A."/>
            <person name="Wolf J."/>
            <person name="Bergner S.V."/>
            <person name="Schilhabel M.B."/>
            <person name="Klostermeier U.C."/>
            <person name="Beiko R.G."/>
            <person name="Rosenstiel P."/>
            <person name="Hippler M."/>
            <person name="Laroche J."/>
        </authorList>
    </citation>
    <scope>NUCLEOTIDE SEQUENCE [LARGE SCALE GENOMIC DNA]</scope>
    <source>
        <strain evidence="2 3">CCMP1005</strain>
    </source>
</reference>
<dbReference type="Proteomes" id="UP000266841">
    <property type="component" value="Unassembled WGS sequence"/>
</dbReference>
<name>K0RNU5_THAOC</name>